<keyword evidence="6 8" id="KW-0238">DNA-binding</keyword>
<comment type="caution">
    <text evidence="8">The sequence shown here is derived from an EMBL/GenBank/DDBJ whole genome shotgun (WGS) entry which is preliminary data.</text>
</comment>
<evidence type="ECO:0000256" key="6">
    <source>
        <dbReference type="ARBA" id="ARBA00023125"/>
    </source>
</evidence>
<dbReference type="NCBIfam" id="NF043032">
    <property type="entry name" value="archaea_histone"/>
    <property type="match status" value="1"/>
</dbReference>
<gene>
    <name evidence="8" type="primary">hmf1</name>
    <name evidence="8" type="ORF">MPEBLZ_02711</name>
</gene>
<dbReference type="InterPro" id="IPR050004">
    <property type="entry name" value="HmfB-like"/>
</dbReference>
<dbReference type="AlphaFoldDB" id="A0A0N8KQP7"/>
<dbReference type="SUPFAM" id="SSF47113">
    <property type="entry name" value="Histone-fold"/>
    <property type="match status" value="1"/>
</dbReference>
<dbReference type="GO" id="GO:0046982">
    <property type="term" value="F:protein heterodimerization activity"/>
    <property type="evidence" value="ECO:0007669"/>
    <property type="project" value="InterPro"/>
</dbReference>
<proteinExistence type="inferred from homology"/>
<dbReference type="PANTHER" id="PTHR47828:SF1">
    <property type="entry name" value="ARCHAEAL HISTONE A"/>
    <property type="match status" value="1"/>
</dbReference>
<dbReference type="InterPro" id="IPR009072">
    <property type="entry name" value="Histone-fold"/>
</dbReference>
<comment type="subcellular location">
    <subcellularLocation>
        <location evidence="1">Chromosome</location>
    </subcellularLocation>
    <subcellularLocation>
        <location evidence="2">Cytoplasm</location>
    </subcellularLocation>
</comment>
<evidence type="ECO:0000259" key="7">
    <source>
        <dbReference type="Pfam" id="PF00808"/>
    </source>
</evidence>
<dbReference type="Gene3D" id="1.10.20.10">
    <property type="entry name" value="Histone, subunit A"/>
    <property type="match status" value="1"/>
</dbReference>
<evidence type="ECO:0000256" key="4">
    <source>
        <dbReference type="ARBA" id="ARBA00022454"/>
    </source>
</evidence>
<keyword evidence="5" id="KW-0963">Cytoplasm</keyword>
<comment type="similarity">
    <text evidence="3">Belongs to the archaeal histone HMF family.</text>
</comment>
<sequence length="80" mass="8851">MSNQVQPILPLAPVERIIRKAGADRVAEDAGVELAKVLEEYGIEISREAITLAKHAKRTTVKEEDIRLAVARLKKPSFTT</sequence>
<reference evidence="8 9" key="1">
    <citation type="submission" date="2015-09" db="EMBL/GenBank/DDBJ databases">
        <title>A metagenomics-based metabolic model of nitrate-dependent anaerobic oxidation of methane by Methanoperedens-like archaea.</title>
        <authorList>
            <person name="Arshad A."/>
            <person name="Speth D.R."/>
            <person name="De Graaf R.M."/>
            <person name="Op Den Camp H.J."/>
            <person name="Jetten M.S."/>
            <person name="Welte C.U."/>
        </authorList>
    </citation>
    <scope>NUCLEOTIDE SEQUENCE [LARGE SCALE GENOMIC DNA]</scope>
</reference>
<evidence type="ECO:0000256" key="3">
    <source>
        <dbReference type="ARBA" id="ARBA00008264"/>
    </source>
</evidence>
<accession>A0A0N8KQP7</accession>
<protein>
    <submittedName>
        <fullName evidence="8">DNA-binding protein</fullName>
    </submittedName>
</protein>
<dbReference type="CDD" id="cd22909">
    <property type="entry name" value="HFD_archaea_histone-like"/>
    <property type="match status" value="1"/>
</dbReference>
<name>A0A0N8KQP7_9EURY</name>
<organism evidence="8 9">
    <name type="scientific">Candidatus Methanoperedens nitratireducens</name>
    <dbReference type="NCBI Taxonomy" id="1392998"/>
    <lineage>
        <taxon>Archaea</taxon>
        <taxon>Methanobacteriati</taxon>
        <taxon>Methanobacteriota</taxon>
        <taxon>Stenosarchaea group</taxon>
        <taxon>Methanomicrobia</taxon>
        <taxon>Methanosarcinales</taxon>
        <taxon>ANME-2 cluster</taxon>
        <taxon>Candidatus Methanoperedentaceae</taxon>
        <taxon>Candidatus Methanoperedens</taxon>
    </lineage>
</organism>
<dbReference type="GO" id="GO:0005694">
    <property type="term" value="C:chromosome"/>
    <property type="evidence" value="ECO:0007669"/>
    <property type="project" value="UniProtKB-SubCell"/>
</dbReference>
<dbReference type="EMBL" id="LKCM01000208">
    <property type="protein sequence ID" value="KPQ42730.1"/>
    <property type="molecule type" value="Genomic_DNA"/>
</dbReference>
<evidence type="ECO:0000313" key="8">
    <source>
        <dbReference type="EMBL" id="KPQ42730.1"/>
    </source>
</evidence>
<evidence type="ECO:0000256" key="1">
    <source>
        <dbReference type="ARBA" id="ARBA00004286"/>
    </source>
</evidence>
<dbReference type="InterPro" id="IPR003958">
    <property type="entry name" value="CBFA_NFYB_domain"/>
</dbReference>
<evidence type="ECO:0000256" key="5">
    <source>
        <dbReference type="ARBA" id="ARBA00022490"/>
    </source>
</evidence>
<dbReference type="GO" id="GO:0003677">
    <property type="term" value="F:DNA binding"/>
    <property type="evidence" value="ECO:0007669"/>
    <property type="project" value="UniProtKB-KW"/>
</dbReference>
<dbReference type="Pfam" id="PF00808">
    <property type="entry name" value="CBFD_NFYB_HMF"/>
    <property type="match status" value="1"/>
</dbReference>
<evidence type="ECO:0000256" key="2">
    <source>
        <dbReference type="ARBA" id="ARBA00004496"/>
    </source>
</evidence>
<evidence type="ECO:0000313" key="9">
    <source>
        <dbReference type="Proteomes" id="UP000050360"/>
    </source>
</evidence>
<dbReference type="InterPro" id="IPR050947">
    <property type="entry name" value="Archaeal_histone_HMF"/>
</dbReference>
<feature type="domain" description="Transcription factor CBF/NF-Y/archaeal histone" evidence="7">
    <location>
        <begin position="9"/>
        <end position="70"/>
    </location>
</feature>
<dbReference type="GO" id="GO:0005737">
    <property type="term" value="C:cytoplasm"/>
    <property type="evidence" value="ECO:0007669"/>
    <property type="project" value="UniProtKB-SubCell"/>
</dbReference>
<keyword evidence="4" id="KW-0158">Chromosome</keyword>
<dbReference type="Proteomes" id="UP000050360">
    <property type="component" value="Unassembled WGS sequence"/>
</dbReference>
<dbReference type="PANTHER" id="PTHR47828">
    <property type="entry name" value="ARCHAEAL HISTONE A"/>
    <property type="match status" value="1"/>
</dbReference>